<name>A0A815X6L0_9BILA</name>
<sequence length="188" mass="20541">DSICGYQNDATADFTWSRHKGSTSSSTTGATNDHTYGTNFGYYMYIETSAPQKTGDKARLISPEYDVAAGGSCLQFFYHMWGDSTGAFNVYLKVGANLEARPLWALSGDQGDFWRPARATIQTSGKFQVVFEGVVGPSFTGDISLDDITISPGACPASGSCTFEQDLCTWTPSARPDHFDWYRLSSKQ</sequence>
<gene>
    <name evidence="2" type="ORF">JYZ213_LOCUS46412</name>
</gene>
<evidence type="ECO:0000259" key="1">
    <source>
        <dbReference type="PROSITE" id="PS50060"/>
    </source>
</evidence>
<dbReference type="PRINTS" id="PR00020">
    <property type="entry name" value="MAMDOMAIN"/>
</dbReference>
<feature type="domain" description="MAM" evidence="1">
    <location>
        <begin position="1"/>
        <end position="157"/>
    </location>
</feature>
<dbReference type="SUPFAM" id="SSF49899">
    <property type="entry name" value="Concanavalin A-like lectins/glucanases"/>
    <property type="match status" value="1"/>
</dbReference>
<evidence type="ECO:0000313" key="3">
    <source>
        <dbReference type="Proteomes" id="UP000663845"/>
    </source>
</evidence>
<dbReference type="SMART" id="SM00137">
    <property type="entry name" value="MAM"/>
    <property type="match status" value="1"/>
</dbReference>
<reference evidence="2" key="1">
    <citation type="submission" date="2021-02" db="EMBL/GenBank/DDBJ databases">
        <authorList>
            <person name="Nowell W R."/>
        </authorList>
    </citation>
    <scope>NUCLEOTIDE SEQUENCE</scope>
</reference>
<dbReference type="Gene3D" id="2.60.120.200">
    <property type="match status" value="1"/>
</dbReference>
<comment type="caution">
    <text evidence="2">The sequence shown here is derived from an EMBL/GenBank/DDBJ whole genome shotgun (WGS) entry which is preliminary data.</text>
</comment>
<dbReference type="PANTHER" id="PTHR23282">
    <property type="entry name" value="APICAL ENDOSOMAL GLYCOPROTEIN PRECURSOR"/>
    <property type="match status" value="1"/>
</dbReference>
<protein>
    <recommendedName>
        <fullName evidence="1">MAM domain-containing protein</fullName>
    </recommendedName>
</protein>
<dbReference type="InterPro" id="IPR051560">
    <property type="entry name" value="MAM_domain-containing"/>
</dbReference>
<dbReference type="GO" id="GO:0016020">
    <property type="term" value="C:membrane"/>
    <property type="evidence" value="ECO:0007669"/>
    <property type="project" value="InterPro"/>
</dbReference>
<dbReference type="EMBL" id="CAJNOG010005616">
    <property type="protein sequence ID" value="CAF1552804.1"/>
    <property type="molecule type" value="Genomic_DNA"/>
</dbReference>
<feature type="domain" description="MAM" evidence="1">
    <location>
        <begin position="159"/>
        <end position="188"/>
    </location>
</feature>
<dbReference type="AlphaFoldDB" id="A0A815X6L0"/>
<dbReference type="Pfam" id="PF00629">
    <property type="entry name" value="MAM"/>
    <property type="match status" value="1"/>
</dbReference>
<organism evidence="2 3">
    <name type="scientific">Adineta steineri</name>
    <dbReference type="NCBI Taxonomy" id="433720"/>
    <lineage>
        <taxon>Eukaryota</taxon>
        <taxon>Metazoa</taxon>
        <taxon>Spiralia</taxon>
        <taxon>Gnathifera</taxon>
        <taxon>Rotifera</taxon>
        <taxon>Eurotatoria</taxon>
        <taxon>Bdelloidea</taxon>
        <taxon>Adinetida</taxon>
        <taxon>Adinetidae</taxon>
        <taxon>Adineta</taxon>
    </lineage>
</organism>
<dbReference type="InterPro" id="IPR013320">
    <property type="entry name" value="ConA-like_dom_sf"/>
</dbReference>
<proteinExistence type="predicted"/>
<feature type="non-terminal residue" evidence="2">
    <location>
        <position position="188"/>
    </location>
</feature>
<dbReference type="PANTHER" id="PTHR23282:SF101">
    <property type="entry name" value="MAM DOMAIN-CONTAINING PROTEIN"/>
    <property type="match status" value="1"/>
</dbReference>
<dbReference type="CDD" id="cd06263">
    <property type="entry name" value="MAM"/>
    <property type="match status" value="1"/>
</dbReference>
<dbReference type="PROSITE" id="PS50060">
    <property type="entry name" value="MAM_2"/>
    <property type="match status" value="2"/>
</dbReference>
<dbReference type="Proteomes" id="UP000663845">
    <property type="component" value="Unassembled WGS sequence"/>
</dbReference>
<feature type="non-terminal residue" evidence="2">
    <location>
        <position position="1"/>
    </location>
</feature>
<evidence type="ECO:0000313" key="2">
    <source>
        <dbReference type="EMBL" id="CAF1552804.1"/>
    </source>
</evidence>
<accession>A0A815X6L0</accession>
<dbReference type="InterPro" id="IPR000998">
    <property type="entry name" value="MAM_dom"/>
</dbReference>